<keyword evidence="4" id="KW-1185">Reference proteome</keyword>
<evidence type="ECO:0000313" key="3">
    <source>
        <dbReference type="EMBL" id="MBB6729439.1"/>
    </source>
</evidence>
<comment type="caution">
    <text evidence="3">The sequence shown here is derived from an EMBL/GenBank/DDBJ whole genome shotgun (WGS) entry which is preliminary data.</text>
</comment>
<feature type="chain" id="PRO_5031162291" evidence="1">
    <location>
        <begin position="28"/>
        <end position="419"/>
    </location>
</feature>
<dbReference type="SUPFAM" id="SSF50370">
    <property type="entry name" value="Ricin B-like lectins"/>
    <property type="match status" value="1"/>
</dbReference>
<reference evidence="3 4" key="1">
    <citation type="submission" date="2020-08" db="EMBL/GenBank/DDBJ databases">
        <title>Cohnella phylogeny.</title>
        <authorList>
            <person name="Dunlap C."/>
        </authorList>
    </citation>
    <scope>NUCLEOTIDE SEQUENCE [LARGE SCALE GENOMIC DNA]</scope>
    <source>
        <strain evidence="3 4">CBP 2801</strain>
    </source>
</reference>
<gene>
    <name evidence="3" type="ORF">H7C18_00830</name>
</gene>
<accession>A0A7X0SGA7</accession>
<dbReference type="SMART" id="SM00458">
    <property type="entry name" value="RICIN"/>
    <property type="match status" value="1"/>
</dbReference>
<keyword evidence="1" id="KW-0732">Signal</keyword>
<feature type="signal peptide" evidence="1">
    <location>
        <begin position="1"/>
        <end position="27"/>
    </location>
</feature>
<dbReference type="PROSITE" id="PS50231">
    <property type="entry name" value="RICIN_B_LECTIN"/>
    <property type="match status" value="1"/>
</dbReference>
<dbReference type="AlphaFoldDB" id="A0A7X0SGA7"/>
<dbReference type="InterPro" id="IPR000772">
    <property type="entry name" value="Ricin_B_lectin"/>
</dbReference>
<dbReference type="Gene3D" id="2.80.10.50">
    <property type="match status" value="3"/>
</dbReference>
<evidence type="ECO:0000259" key="2">
    <source>
        <dbReference type="SMART" id="SM00458"/>
    </source>
</evidence>
<proteinExistence type="predicted"/>
<dbReference type="EMBL" id="JACJVO010000001">
    <property type="protein sequence ID" value="MBB6729439.1"/>
    <property type="molecule type" value="Genomic_DNA"/>
</dbReference>
<dbReference type="Proteomes" id="UP000564644">
    <property type="component" value="Unassembled WGS sequence"/>
</dbReference>
<dbReference type="RefSeq" id="WP_185127106.1">
    <property type="nucleotide sequence ID" value="NZ_JACJVO010000001.1"/>
</dbReference>
<evidence type="ECO:0000313" key="4">
    <source>
        <dbReference type="Proteomes" id="UP000564644"/>
    </source>
</evidence>
<protein>
    <submittedName>
        <fullName evidence="3">RICIN domain-containing protein</fullName>
    </submittedName>
</protein>
<dbReference type="Pfam" id="PF14200">
    <property type="entry name" value="RicinB_lectin_2"/>
    <property type="match status" value="2"/>
</dbReference>
<evidence type="ECO:0000256" key="1">
    <source>
        <dbReference type="SAM" id="SignalP"/>
    </source>
</evidence>
<name>A0A7X0SGA7_9BACL</name>
<dbReference type="Gene3D" id="2.60.120.200">
    <property type="match status" value="1"/>
</dbReference>
<sequence length="419" mass="45185">MKKGMKVLGATLAASAMLAMLAGVATAATTVAIQPDGVNAGEDAYQLFKDKLGSDPVDGPDTDHIYEVSDSTVGTAFEFLLHSTGDYDGSNTDRQRNEVKAYNSSPADVKASEGDTMTYDWKFRVDPSFQTPGGFCHIFQLKAQGGDDGAPILTFSVLGSDTLAFRHSPIGATMDEVETLASVPMSQIRGTWVEATVTASMTDNGALSMTLKRLSDGQTLMSYSGQRDLWRDGADINRPKWGIYRAIYSGMTEAKVRFTDFRITKGDPDGGSGNGNWSGYYKIVNRNSGEVADVEGASTADKANIQQFPWYGTDNQEWQIADAGDGHFKILNRNSGKAMTVENASTEDKANVFQYTFGGSATNDEWDIVDLGGGYYEIVNVNSGKALDVAGASTDSKANIQQFHWNGGTNQQWQIVSVN</sequence>
<feature type="domain" description="Ricin B lectin" evidence="2">
    <location>
        <begin position="278"/>
        <end position="416"/>
    </location>
</feature>
<organism evidence="3 4">
    <name type="scientific">Cohnella zeiphila</name>
    <dbReference type="NCBI Taxonomy" id="2761120"/>
    <lineage>
        <taxon>Bacteria</taxon>
        <taxon>Bacillati</taxon>
        <taxon>Bacillota</taxon>
        <taxon>Bacilli</taxon>
        <taxon>Bacillales</taxon>
        <taxon>Paenibacillaceae</taxon>
        <taxon>Cohnella</taxon>
    </lineage>
</organism>
<dbReference type="InterPro" id="IPR035992">
    <property type="entry name" value="Ricin_B-like_lectins"/>
</dbReference>